<dbReference type="Gene3D" id="1.10.10.920">
    <property type="match status" value="1"/>
</dbReference>
<gene>
    <name evidence="2" type="ORF">DFR30_2551</name>
</gene>
<dbReference type="Proteomes" id="UP000295707">
    <property type="component" value="Unassembled WGS sequence"/>
</dbReference>
<keyword evidence="3" id="KW-1185">Reference proteome</keyword>
<sequence>MLIPCDTVIRRALNMGLSEERPDDGVNIPEVFEPYCGLYPGFASFTREFDGSDYREWVKRSNGDPVPAPLMLVVQDGMTAGHRGSDPAAAHQLPWYSAVTREIQLQGTLFARDRPLEGVVCAPGIAVGWSNDALYELCSSIQDAFSIEPATFARWCACFGQSRPTTARLKLLRVLGFSKVRLCLDVSHSVQDTDDPVGEIDRIESLLMEIRALGYRSLALDLVVGEPLKGAGIEKISRLLEKTSVECVRFINEGGQEISANDNPLSVLRSGILQDLGYRHVGLDWYVTEAEPSLGSDSPLYWSPLGYTNIEGLDVIGVGPGAVAALDDAYSRNALERESYQRMVEQGVIPTECGVELESDDLLRRTIMSGILVNEHFDIEMLENRWGIIFSRYFKPEMALLRTLEAQGKLKLTEHEIHTLDRGRESLYSLCKVFDNQDSIARVPPLRAALEKGETVSSR</sequence>
<evidence type="ECO:0000313" key="2">
    <source>
        <dbReference type="EMBL" id="TCK19247.1"/>
    </source>
</evidence>
<evidence type="ECO:0000259" key="1">
    <source>
        <dbReference type="Pfam" id="PF06969"/>
    </source>
</evidence>
<feature type="domain" description="HemN C-terminal" evidence="1">
    <location>
        <begin position="358"/>
        <end position="424"/>
    </location>
</feature>
<organism evidence="2 3">
    <name type="scientific">Thiogranum longum</name>
    <dbReference type="NCBI Taxonomy" id="1537524"/>
    <lineage>
        <taxon>Bacteria</taxon>
        <taxon>Pseudomonadati</taxon>
        <taxon>Pseudomonadota</taxon>
        <taxon>Gammaproteobacteria</taxon>
        <taxon>Chromatiales</taxon>
        <taxon>Ectothiorhodospiraceae</taxon>
        <taxon>Thiogranum</taxon>
    </lineage>
</organism>
<dbReference type="Pfam" id="PF06969">
    <property type="entry name" value="HemN_C"/>
    <property type="match status" value="1"/>
</dbReference>
<evidence type="ECO:0000313" key="3">
    <source>
        <dbReference type="Proteomes" id="UP000295707"/>
    </source>
</evidence>
<dbReference type="InterPro" id="IPR058240">
    <property type="entry name" value="rSAM_sf"/>
</dbReference>
<protein>
    <submittedName>
        <fullName evidence="2">Coproporphyrinogen III oxidase-like Fe-S oxidoreductase</fullName>
    </submittedName>
</protein>
<dbReference type="AlphaFoldDB" id="A0A4R1HBB6"/>
<dbReference type="InterPro" id="IPR010723">
    <property type="entry name" value="HemN_C"/>
</dbReference>
<dbReference type="RefSeq" id="WP_132973743.1">
    <property type="nucleotide sequence ID" value="NZ_SMFX01000001.1"/>
</dbReference>
<reference evidence="2 3" key="1">
    <citation type="submission" date="2019-03" db="EMBL/GenBank/DDBJ databases">
        <title>Genomic Encyclopedia of Type Strains, Phase IV (KMG-IV): sequencing the most valuable type-strain genomes for metagenomic binning, comparative biology and taxonomic classification.</title>
        <authorList>
            <person name="Goeker M."/>
        </authorList>
    </citation>
    <scope>NUCLEOTIDE SEQUENCE [LARGE SCALE GENOMIC DNA]</scope>
    <source>
        <strain evidence="2 3">DSM 19610</strain>
    </source>
</reference>
<dbReference type="SUPFAM" id="SSF102114">
    <property type="entry name" value="Radical SAM enzymes"/>
    <property type="match status" value="1"/>
</dbReference>
<dbReference type="EMBL" id="SMFX01000001">
    <property type="protein sequence ID" value="TCK19247.1"/>
    <property type="molecule type" value="Genomic_DNA"/>
</dbReference>
<name>A0A4R1HBB6_9GAMM</name>
<proteinExistence type="predicted"/>
<comment type="caution">
    <text evidence="2">The sequence shown here is derived from an EMBL/GenBank/DDBJ whole genome shotgun (WGS) entry which is preliminary data.</text>
</comment>
<accession>A0A4R1HBB6</accession>